<dbReference type="AlphaFoldDB" id="A0A0K2XZP1"/>
<evidence type="ECO:0000313" key="9">
    <source>
        <dbReference type="EMBL" id="CRF52566.1"/>
    </source>
</evidence>
<evidence type="ECO:0000256" key="4">
    <source>
        <dbReference type="ARBA" id="ARBA00022927"/>
    </source>
</evidence>
<comment type="similarity">
    <text evidence="8">Belongs to the SecE/SEC61-gamma family.</text>
</comment>
<evidence type="ECO:0000256" key="7">
    <source>
        <dbReference type="ARBA" id="ARBA00023136"/>
    </source>
</evidence>
<dbReference type="InterPro" id="IPR038379">
    <property type="entry name" value="SecE_sf"/>
</dbReference>
<evidence type="ECO:0000256" key="2">
    <source>
        <dbReference type="ARBA" id="ARBA00022448"/>
    </source>
</evidence>
<dbReference type="GO" id="GO:0065002">
    <property type="term" value="P:intracellular protein transmembrane transport"/>
    <property type="evidence" value="ECO:0007669"/>
    <property type="project" value="UniProtKB-UniRule"/>
</dbReference>
<evidence type="ECO:0000256" key="6">
    <source>
        <dbReference type="ARBA" id="ARBA00023010"/>
    </source>
</evidence>
<keyword evidence="7 8" id="KW-0472">Membrane</keyword>
<evidence type="ECO:0000313" key="10">
    <source>
        <dbReference type="Proteomes" id="UP000043437"/>
    </source>
</evidence>
<dbReference type="InterPro" id="IPR005807">
    <property type="entry name" value="SecE_bac"/>
</dbReference>
<accession>A0A0K2XZP1</accession>
<dbReference type="Gene3D" id="1.20.5.1030">
    <property type="entry name" value="Preprotein translocase secy subunit"/>
    <property type="match status" value="1"/>
</dbReference>
<protein>
    <recommendedName>
        <fullName evidence="8">Protein translocase subunit SecE</fullName>
    </recommendedName>
</protein>
<dbReference type="Pfam" id="PF00584">
    <property type="entry name" value="SecE"/>
    <property type="match status" value="1"/>
</dbReference>
<dbReference type="GO" id="GO:0005886">
    <property type="term" value="C:plasma membrane"/>
    <property type="evidence" value="ECO:0007669"/>
    <property type="project" value="UniProtKB-SubCell"/>
</dbReference>
<dbReference type="GO" id="GO:0006605">
    <property type="term" value="P:protein targeting"/>
    <property type="evidence" value="ECO:0007669"/>
    <property type="project" value="UniProtKB-UniRule"/>
</dbReference>
<dbReference type="Proteomes" id="UP000043437">
    <property type="component" value="Unassembled WGS sequence"/>
</dbReference>
<gene>
    <name evidence="8" type="primary">secE</name>
    <name evidence="9" type="ORF">HAL07_10310</name>
</gene>
<name>A0A0K2XZP1_9HELI</name>
<comment type="function">
    <text evidence="8">Essential subunit of the Sec protein translocation channel SecYEG. Clamps together the 2 halves of SecY. May contact the channel plug during translocation.</text>
</comment>
<dbReference type="NCBIfam" id="TIGR00964">
    <property type="entry name" value="secE_bact"/>
    <property type="match status" value="1"/>
</dbReference>
<comment type="subunit">
    <text evidence="8">Component of the Sec protein translocase complex. Heterotrimer consisting of SecY, SecE and SecG subunits. The heterotrimers can form oligomers, although 1 heterotrimer is thought to be able to translocate proteins. Interacts with the ribosome. Interacts with SecDF, and other proteins may be involved. Interacts with SecA.</text>
</comment>
<sequence length="64" mass="7138">MKVGGMNKLLAQYKLTKEELSKVIFPLKEQIRNALVSVLVVVTIITLFLTLIDFVLSSFVASIL</sequence>
<dbReference type="GO" id="GO:0009306">
    <property type="term" value="P:protein secretion"/>
    <property type="evidence" value="ECO:0007669"/>
    <property type="project" value="UniProtKB-UniRule"/>
</dbReference>
<comment type="subcellular location">
    <subcellularLocation>
        <location evidence="8">Cell membrane</location>
        <topology evidence="8">Single-pass membrane protein</topology>
    </subcellularLocation>
    <subcellularLocation>
        <location evidence="1">Membrane</location>
    </subcellularLocation>
</comment>
<keyword evidence="2 8" id="KW-0813">Transport</keyword>
<dbReference type="HAMAP" id="MF_00422">
    <property type="entry name" value="SecE"/>
    <property type="match status" value="1"/>
</dbReference>
<evidence type="ECO:0000256" key="8">
    <source>
        <dbReference type="HAMAP-Rule" id="MF_00422"/>
    </source>
</evidence>
<proteinExistence type="inferred from homology"/>
<dbReference type="GO" id="GO:0043952">
    <property type="term" value="P:protein transport by the Sec complex"/>
    <property type="evidence" value="ECO:0007669"/>
    <property type="project" value="UniProtKB-UniRule"/>
</dbReference>
<keyword evidence="5 8" id="KW-1133">Transmembrane helix</keyword>
<dbReference type="InterPro" id="IPR001901">
    <property type="entry name" value="Translocase_SecE/Sec61-g"/>
</dbReference>
<feature type="transmembrane region" description="Helical" evidence="8">
    <location>
        <begin position="34"/>
        <end position="61"/>
    </location>
</feature>
<dbReference type="EMBL" id="CDMG01000006">
    <property type="protein sequence ID" value="CRF52566.1"/>
    <property type="molecule type" value="Genomic_DNA"/>
</dbReference>
<evidence type="ECO:0000256" key="3">
    <source>
        <dbReference type="ARBA" id="ARBA00022692"/>
    </source>
</evidence>
<organism evidence="9 10">
    <name type="scientific">Helicobacter ailurogastricus</name>
    <dbReference type="NCBI Taxonomy" id="1578720"/>
    <lineage>
        <taxon>Bacteria</taxon>
        <taxon>Pseudomonadati</taxon>
        <taxon>Campylobacterota</taxon>
        <taxon>Epsilonproteobacteria</taxon>
        <taxon>Campylobacterales</taxon>
        <taxon>Helicobacteraceae</taxon>
        <taxon>Helicobacter</taxon>
    </lineage>
</organism>
<evidence type="ECO:0000256" key="5">
    <source>
        <dbReference type="ARBA" id="ARBA00022989"/>
    </source>
</evidence>
<keyword evidence="6 8" id="KW-0811">Translocation</keyword>
<keyword evidence="4 8" id="KW-0653">Protein transport</keyword>
<dbReference type="GO" id="GO:0008320">
    <property type="term" value="F:protein transmembrane transporter activity"/>
    <property type="evidence" value="ECO:0007669"/>
    <property type="project" value="UniProtKB-UniRule"/>
</dbReference>
<evidence type="ECO:0000256" key="1">
    <source>
        <dbReference type="ARBA" id="ARBA00004370"/>
    </source>
</evidence>
<keyword evidence="3 8" id="KW-0812">Transmembrane</keyword>
<keyword evidence="8" id="KW-1003">Cell membrane</keyword>
<reference evidence="10" key="1">
    <citation type="submission" date="2014-12" db="EMBL/GenBank/DDBJ databases">
        <authorList>
            <person name="Jaenicke S."/>
        </authorList>
    </citation>
    <scope>NUCLEOTIDE SEQUENCE [LARGE SCALE GENOMIC DNA]</scope>
</reference>